<protein>
    <recommendedName>
        <fullName evidence="5">Lipoprotein</fullName>
    </recommendedName>
</protein>
<evidence type="ECO:0008006" key="5">
    <source>
        <dbReference type="Google" id="ProtNLM"/>
    </source>
</evidence>
<sequence>MKKITLFVSAILFVGSMALTSCGTNAKDSKKEKTEECCAEKSKADDNACCDSTKVGAESDSTKKAGCCSEGEKKEPCSQPCEHNHN</sequence>
<feature type="signal peptide" evidence="2">
    <location>
        <begin position="1"/>
        <end position="26"/>
    </location>
</feature>
<dbReference type="EMBL" id="CP041345">
    <property type="protein sequence ID" value="QKG80211.1"/>
    <property type="molecule type" value="Genomic_DNA"/>
</dbReference>
<evidence type="ECO:0000313" key="3">
    <source>
        <dbReference type="EMBL" id="QKG80211.1"/>
    </source>
</evidence>
<feature type="region of interest" description="Disordered" evidence="1">
    <location>
        <begin position="51"/>
        <end position="86"/>
    </location>
</feature>
<keyword evidence="2" id="KW-0732">Signal</keyword>
<feature type="chain" id="PRO_5029596508" description="Lipoprotein" evidence="2">
    <location>
        <begin position="27"/>
        <end position="86"/>
    </location>
</feature>
<dbReference type="Proteomes" id="UP000500961">
    <property type="component" value="Chromosome"/>
</dbReference>
<keyword evidence="4" id="KW-1185">Reference proteome</keyword>
<dbReference type="AlphaFoldDB" id="A0A7D3XVZ3"/>
<gene>
    <name evidence="3" type="ORF">FHG85_08030</name>
</gene>
<evidence type="ECO:0000256" key="2">
    <source>
        <dbReference type="SAM" id="SignalP"/>
    </source>
</evidence>
<reference evidence="3 4" key="1">
    <citation type="submission" date="2019-07" db="EMBL/GenBank/DDBJ databases">
        <title>Thalassofilum flectens gen. nov., sp. nov., a novel moderate thermophilic anaerobe from a shallow sea hot spring in Kunashir Island (Russia), representing a new family in the order Bacteroidales, and proposal of Thalassofilacea fam. nov.</title>
        <authorList>
            <person name="Kochetkova T.V."/>
            <person name="Podosokorskaya O.A."/>
            <person name="Novikov A."/>
            <person name="Elcheninov A.G."/>
            <person name="Toshchakov S.V."/>
            <person name="Kublanov I.V."/>
        </authorList>
    </citation>
    <scope>NUCLEOTIDE SEQUENCE [LARGE SCALE GENOMIC DNA]</scope>
    <source>
        <strain evidence="3 4">38-H</strain>
    </source>
</reference>
<evidence type="ECO:0000313" key="4">
    <source>
        <dbReference type="Proteomes" id="UP000500961"/>
    </source>
</evidence>
<evidence type="ECO:0000256" key="1">
    <source>
        <dbReference type="SAM" id="MobiDB-lite"/>
    </source>
</evidence>
<name>A0A7D3XVZ3_9BACT</name>
<organism evidence="3 4">
    <name type="scientific">Tenuifilum thalassicum</name>
    <dbReference type="NCBI Taxonomy" id="2590900"/>
    <lineage>
        <taxon>Bacteria</taxon>
        <taxon>Pseudomonadati</taxon>
        <taxon>Bacteroidota</taxon>
        <taxon>Bacteroidia</taxon>
        <taxon>Bacteroidales</taxon>
        <taxon>Tenuifilaceae</taxon>
        <taxon>Tenuifilum</taxon>
    </lineage>
</organism>
<feature type="compositionally biased region" description="Basic and acidic residues" evidence="1">
    <location>
        <begin position="70"/>
        <end position="86"/>
    </location>
</feature>
<dbReference type="KEGG" id="ttz:FHG85_08030"/>
<accession>A0A7D3XVZ3</accession>
<dbReference type="RefSeq" id="WP_173074739.1">
    <property type="nucleotide sequence ID" value="NZ_CP041345.1"/>
</dbReference>
<proteinExistence type="predicted"/>
<dbReference type="PROSITE" id="PS51257">
    <property type="entry name" value="PROKAR_LIPOPROTEIN"/>
    <property type="match status" value="1"/>
</dbReference>